<accession>A0A653BTV2</accession>
<reference evidence="8 9" key="1">
    <citation type="submission" date="2019-01" db="EMBL/GenBank/DDBJ databases">
        <authorList>
            <person name="Sayadi A."/>
        </authorList>
    </citation>
    <scope>NUCLEOTIDE SEQUENCE [LARGE SCALE GENOMIC DNA]</scope>
</reference>
<feature type="domain" description="RNA polymerase Rpb1" evidence="7">
    <location>
        <begin position="5"/>
        <end position="172"/>
    </location>
</feature>
<organism evidence="8 9">
    <name type="scientific">Callosobruchus maculatus</name>
    <name type="common">Southern cowpea weevil</name>
    <name type="synonym">Pulse bruchid</name>
    <dbReference type="NCBI Taxonomy" id="64391"/>
    <lineage>
        <taxon>Eukaryota</taxon>
        <taxon>Metazoa</taxon>
        <taxon>Ecdysozoa</taxon>
        <taxon>Arthropoda</taxon>
        <taxon>Hexapoda</taxon>
        <taxon>Insecta</taxon>
        <taxon>Pterygota</taxon>
        <taxon>Neoptera</taxon>
        <taxon>Endopterygota</taxon>
        <taxon>Coleoptera</taxon>
        <taxon>Polyphaga</taxon>
        <taxon>Cucujiformia</taxon>
        <taxon>Chrysomeloidea</taxon>
        <taxon>Chrysomelidae</taxon>
        <taxon>Bruchinae</taxon>
        <taxon>Bruchini</taxon>
        <taxon>Callosobruchus</taxon>
    </lineage>
</organism>
<evidence type="ECO:0000256" key="3">
    <source>
        <dbReference type="ARBA" id="ARBA00022478"/>
    </source>
</evidence>
<dbReference type="GO" id="GO:0003677">
    <property type="term" value="F:DNA binding"/>
    <property type="evidence" value="ECO:0007669"/>
    <property type="project" value="InterPro"/>
</dbReference>
<dbReference type="Proteomes" id="UP000410492">
    <property type="component" value="Unassembled WGS sequence"/>
</dbReference>
<evidence type="ECO:0000256" key="2">
    <source>
        <dbReference type="ARBA" id="ARBA00012418"/>
    </source>
</evidence>
<name>A0A653BTV2_CALMS</name>
<evidence type="ECO:0000256" key="4">
    <source>
        <dbReference type="ARBA" id="ARBA00022679"/>
    </source>
</evidence>
<feature type="non-terminal residue" evidence="8">
    <location>
        <position position="179"/>
    </location>
</feature>
<dbReference type="OrthoDB" id="6746504at2759"/>
<dbReference type="SUPFAM" id="SSF64484">
    <property type="entry name" value="beta and beta-prime subunits of DNA dependent RNA-polymerase"/>
    <property type="match status" value="1"/>
</dbReference>
<dbReference type="Pfam" id="PF04983">
    <property type="entry name" value="RNA_pol_Rpb1_3"/>
    <property type="match status" value="1"/>
</dbReference>
<dbReference type="GO" id="GO:0006351">
    <property type="term" value="P:DNA-templated transcription"/>
    <property type="evidence" value="ECO:0007669"/>
    <property type="project" value="InterPro"/>
</dbReference>
<dbReference type="GO" id="GO:0005736">
    <property type="term" value="C:RNA polymerase I complex"/>
    <property type="evidence" value="ECO:0007669"/>
    <property type="project" value="TreeGrafter"/>
</dbReference>
<comment type="similarity">
    <text evidence="1">Belongs to the RNA polymerase beta' chain family.</text>
</comment>
<dbReference type="InterPro" id="IPR042102">
    <property type="entry name" value="RNA_pol_Rpb1_3_sf"/>
</dbReference>
<sequence>MIAGARLSLRGRFFTKEDYHQLVYQALSFKTSNIILLKPAIMKPRILWSGKQILSTVIINTIPKGKGLINLTATSKIPAKAWQSEPSRHWMGGGTEFTNPNTMSEAEVLIRHGELLVGILDKSHYGATPYGLVHCMYELYGGPCATRFLSSLAKLFTRFLQQDSFTLGVRDILTVKRAD</sequence>
<keyword evidence="3" id="KW-0240">DNA-directed RNA polymerase</keyword>
<evidence type="ECO:0000313" key="9">
    <source>
        <dbReference type="Proteomes" id="UP000410492"/>
    </source>
</evidence>
<dbReference type="InterPro" id="IPR007066">
    <property type="entry name" value="RNA_pol_Rpb1_3"/>
</dbReference>
<evidence type="ECO:0000313" key="8">
    <source>
        <dbReference type="EMBL" id="VEN39005.1"/>
    </source>
</evidence>
<dbReference type="EC" id="2.7.7.6" evidence="2"/>
<evidence type="ECO:0000256" key="1">
    <source>
        <dbReference type="ARBA" id="ARBA00006460"/>
    </source>
</evidence>
<protein>
    <recommendedName>
        <fullName evidence="2">DNA-directed RNA polymerase</fullName>
        <ecNumber evidence="2">2.7.7.6</ecNumber>
    </recommendedName>
</protein>
<evidence type="ECO:0000256" key="5">
    <source>
        <dbReference type="ARBA" id="ARBA00022695"/>
    </source>
</evidence>
<dbReference type="GO" id="GO:0003899">
    <property type="term" value="F:DNA-directed RNA polymerase activity"/>
    <property type="evidence" value="ECO:0007669"/>
    <property type="project" value="UniProtKB-EC"/>
</dbReference>
<proteinExistence type="inferred from homology"/>
<dbReference type="AlphaFoldDB" id="A0A653BTV2"/>
<keyword evidence="4" id="KW-0808">Transferase</keyword>
<dbReference type="PANTHER" id="PTHR19376">
    <property type="entry name" value="DNA-DIRECTED RNA POLYMERASE"/>
    <property type="match status" value="1"/>
</dbReference>
<gene>
    <name evidence="8" type="ORF">CALMAC_LOCUS3701</name>
</gene>
<dbReference type="InterPro" id="IPR045867">
    <property type="entry name" value="DNA-dir_RpoC_beta_prime"/>
</dbReference>
<evidence type="ECO:0000256" key="6">
    <source>
        <dbReference type="ARBA" id="ARBA00023163"/>
    </source>
</evidence>
<evidence type="ECO:0000259" key="7">
    <source>
        <dbReference type="Pfam" id="PF04983"/>
    </source>
</evidence>
<keyword evidence="6" id="KW-0804">Transcription</keyword>
<dbReference type="PANTHER" id="PTHR19376:SF11">
    <property type="entry name" value="DNA-DIRECTED RNA POLYMERASE I SUBUNIT RPA1"/>
    <property type="match status" value="1"/>
</dbReference>
<keyword evidence="9" id="KW-1185">Reference proteome</keyword>
<keyword evidence="5" id="KW-0548">Nucleotidyltransferase</keyword>
<dbReference type="EMBL" id="CAACVG010005207">
    <property type="protein sequence ID" value="VEN39005.1"/>
    <property type="molecule type" value="Genomic_DNA"/>
</dbReference>
<dbReference type="Gene3D" id="1.10.274.100">
    <property type="entry name" value="RNA polymerase Rpb1, domain 3"/>
    <property type="match status" value="1"/>
</dbReference>